<dbReference type="PROSITE" id="PS51257">
    <property type="entry name" value="PROKAR_LIPOPROTEIN"/>
    <property type="match status" value="1"/>
</dbReference>
<dbReference type="EMBL" id="JADQDM010000012">
    <property type="protein sequence ID" value="MBF9223174.1"/>
    <property type="molecule type" value="Genomic_DNA"/>
</dbReference>
<evidence type="ECO:0000313" key="3">
    <source>
        <dbReference type="Proteomes" id="UP000618931"/>
    </source>
</evidence>
<dbReference type="RefSeq" id="WP_196294618.1">
    <property type="nucleotide sequence ID" value="NZ_JADQDM010000012.1"/>
</dbReference>
<keyword evidence="3" id="KW-1185">Reference proteome</keyword>
<proteinExistence type="predicted"/>
<sequence>MRFSFPLRRAAAALAASLALAACQDVQCPLSMTPPPEFSLAFSTDTLPDPAAGFRRAEWRSAYLVRYATTDFQSPTDTLRQPWATVGQRPVLAVYASGQHPPQFAVPQSGPAAQPGSYRLVVPAAGRQYDINNIVLTQESGKSRCDGYRITRREATVNGQLRDGLTSPPLLTK</sequence>
<name>A0ABS0I8E1_9BACT</name>
<feature type="chain" id="PRO_5045405383" description="Lipoprotein" evidence="1">
    <location>
        <begin position="22"/>
        <end position="173"/>
    </location>
</feature>
<protein>
    <recommendedName>
        <fullName evidence="4">Lipoprotein</fullName>
    </recommendedName>
</protein>
<gene>
    <name evidence="2" type="ORF">I2H31_18870</name>
</gene>
<comment type="caution">
    <text evidence="2">The sequence shown here is derived from an EMBL/GenBank/DDBJ whole genome shotgun (WGS) entry which is preliminary data.</text>
</comment>
<accession>A0ABS0I8E1</accession>
<reference evidence="2 3" key="1">
    <citation type="submission" date="2020-11" db="EMBL/GenBank/DDBJ databases">
        <authorList>
            <person name="Kim M.K."/>
        </authorList>
    </citation>
    <scope>NUCLEOTIDE SEQUENCE [LARGE SCALE GENOMIC DNA]</scope>
    <source>
        <strain evidence="2 3">BT662</strain>
    </source>
</reference>
<evidence type="ECO:0000313" key="2">
    <source>
        <dbReference type="EMBL" id="MBF9223174.1"/>
    </source>
</evidence>
<evidence type="ECO:0008006" key="4">
    <source>
        <dbReference type="Google" id="ProtNLM"/>
    </source>
</evidence>
<keyword evidence="1" id="KW-0732">Signal</keyword>
<dbReference type="Proteomes" id="UP000618931">
    <property type="component" value="Unassembled WGS sequence"/>
</dbReference>
<organism evidence="2 3">
    <name type="scientific">Hymenobacter ruricola</name>
    <dbReference type="NCBI Taxonomy" id="2791023"/>
    <lineage>
        <taxon>Bacteria</taxon>
        <taxon>Pseudomonadati</taxon>
        <taxon>Bacteroidota</taxon>
        <taxon>Cytophagia</taxon>
        <taxon>Cytophagales</taxon>
        <taxon>Hymenobacteraceae</taxon>
        <taxon>Hymenobacter</taxon>
    </lineage>
</organism>
<evidence type="ECO:0000256" key="1">
    <source>
        <dbReference type="SAM" id="SignalP"/>
    </source>
</evidence>
<feature type="signal peptide" evidence="1">
    <location>
        <begin position="1"/>
        <end position="21"/>
    </location>
</feature>